<dbReference type="InterPro" id="IPR053205">
    <property type="entry name" value="GHMP_kinase_L-arabinokinase"/>
</dbReference>
<dbReference type="EMBL" id="RQGF01000008">
    <property type="protein sequence ID" value="TGL64227.1"/>
    <property type="molecule type" value="Genomic_DNA"/>
</dbReference>
<dbReference type="AlphaFoldDB" id="A0A4R9KBU9"/>
<accession>A0A4R9KBU9</accession>
<dbReference type="PANTHER" id="PTHR38134">
    <property type="entry name" value="SLR1395 PROTEIN"/>
    <property type="match status" value="1"/>
</dbReference>
<sequence>MKKVKISAFVSGHGFGHISRSLEAITKLLYQNPEWSATIHSPRGEEFASSLDMNGIWGTVKTKVQFRKTKTDVGIVQKDSLGMDLDSTEKEIIEFKKKVTDLFGSECDFIKKEKPDLIWSDSGSLPFQISSDLKIPSLFLGNFTWDYIYSHYDSLIFQEYSKELKKEYSLCDLGLILPLSCPVTSILKKKEIGLLGRKPNLSKEEARKYYGFEEGIEYYLFSFGAYGIDSSQFDWKYWDPSKRRIVIGGIEWKIESKNNLGIVTIPNCHYPDLLSACDFVLTKPGYGILSEAYFAETPILYTDRGNFPEYPYLVEALKSQYKSSYISHEELFNFQWTEASSTAKFANPKNDPRFQKDSTQDILDSIKEILS</sequence>
<keyword evidence="1" id="KW-0808">Transferase</keyword>
<organism evidence="1 2">
    <name type="scientific">Leptospira sarikeiensis</name>
    <dbReference type="NCBI Taxonomy" id="2484943"/>
    <lineage>
        <taxon>Bacteria</taxon>
        <taxon>Pseudomonadati</taxon>
        <taxon>Spirochaetota</taxon>
        <taxon>Spirochaetia</taxon>
        <taxon>Leptospirales</taxon>
        <taxon>Leptospiraceae</taxon>
        <taxon>Leptospira</taxon>
    </lineage>
</organism>
<dbReference type="OrthoDB" id="9776616at2"/>
<name>A0A4R9KBU9_9LEPT</name>
<proteinExistence type="predicted"/>
<dbReference type="PANTHER" id="PTHR38134:SF2">
    <property type="entry name" value="GALACTOKINASE"/>
    <property type="match status" value="1"/>
</dbReference>
<evidence type="ECO:0000313" key="1">
    <source>
        <dbReference type="EMBL" id="TGL64227.1"/>
    </source>
</evidence>
<dbReference type="GO" id="GO:0016740">
    <property type="term" value="F:transferase activity"/>
    <property type="evidence" value="ECO:0007669"/>
    <property type="project" value="UniProtKB-KW"/>
</dbReference>
<dbReference type="RefSeq" id="WP_135647935.1">
    <property type="nucleotide sequence ID" value="NZ_RQGF01000008.1"/>
</dbReference>
<evidence type="ECO:0000313" key="2">
    <source>
        <dbReference type="Proteomes" id="UP000297762"/>
    </source>
</evidence>
<dbReference type="SUPFAM" id="SSF53756">
    <property type="entry name" value="UDP-Glycosyltransferase/glycogen phosphorylase"/>
    <property type="match status" value="1"/>
</dbReference>
<protein>
    <submittedName>
        <fullName evidence="1">Glycosyl transferase</fullName>
    </submittedName>
</protein>
<reference evidence="1" key="1">
    <citation type="journal article" date="2019" name="PLoS Negl. Trop. Dis.">
        <title>Revisiting the worldwide diversity of Leptospira species in the environment.</title>
        <authorList>
            <person name="Vincent A.T."/>
            <person name="Schiettekatte O."/>
            <person name="Bourhy P."/>
            <person name="Veyrier F.J."/>
            <person name="Picardeau M."/>
        </authorList>
    </citation>
    <scope>NUCLEOTIDE SEQUENCE [LARGE SCALE GENOMIC DNA]</scope>
    <source>
        <strain evidence="1">201702455</strain>
    </source>
</reference>
<dbReference type="Proteomes" id="UP000297762">
    <property type="component" value="Unassembled WGS sequence"/>
</dbReference>
<comment type="caution">
    <text evidence="1">The sequence shown here is derived from an EMBL/GenBank/DDBJ whole genome shotgun (WGS) entry which is preliminary data.</text>
</comment>
<keyword evidence="2" id="KW-1185">Reference proteome</keyword>
<gene>
    <name evidence="1" type="ORF">EHQ64_02520</name>
</gene>